<keyword evidence="7" id="KW-1185">Reference proteome</keyword>
<proteinExistence type="inferred from homology"/>
<evidence type="ECO:0000256" key="3">
    <source>
        <dbReference type="ARBA" id="ARBA00022525"/>
    </source>
</evidence>
<keyword evidence="3" id="KW-0964">Secreted</keyword>
<gene>
    <name evidence="6" type="ORF">AB6A40_000838</name>
</gene>
<evidence type="ECO:0000256" key="2">
    <source>
        <dbReference type="ARBA" id="ARBA00005679"/>
    </source>
</evidence>
<protein>
    <submittedName>
        <fullName evidence="6">Uncharacterized protein</fullName>
    </submittedName>
</protein>
<dbReference type="AlphaFoldDB" id="A0ABD6E2U8"/>
<evidence type="ECO:0000256" key="4">
    <source>
        <dbReference type="ARBA" id="ARBA00022729"/>
    </source>
</evidence>
<dbReference type="PANTHER" id="PTHR13234:SF8">
    <property type="entry name" value="GAMMA-INTERFERON-INDUCIBLE LYSOSOMAL THIOL REDUCTASE"/>
    <property type="match status" value="1"/>
</dbReference>
<evidence type="ECO:0000256" key="5">
    <source>
        <dbReference type="ARBA" id="ARBA00023180"/>
    </source>
</evidence>
<dbReference type="Proteomes" id="UP001608902">
    <property type="component" value="Unassembled WGS sequence"/>
</dbReference>
<comment type="similarity">
    <text evidence="2">Belongs to the GILT family.</text>
</comment>
<dbReference type="Pfam" id="PF03227">
    <property type="entry name" value="GILT"/>
    <property type="match status" value="1"/>
</dbReference>
<keyword evidence="5" id="KW-0325">Glycoprotein</keyword>
<accession>A0ABD6E2U8</accession>
<dbReference type="EMBL" id="JBGFUD010000264">
    <property type="protein sequence ID" value="MFH4974129.1"/>
    <property type="molecule type" value="Genomic_DNA"/>
</dbReference>
<name>A0ABD6E2U8_9BILA</name>
<dbReference type="GO" id="GO:0005576">
    <property type="term" value="C:extracellular region"/>
    <property type="evidence" value="ECO:0007669"/>
    <property type="project" value="UniProtKB-SubCell"/>
</dbReference>
<comment type="subcellular location">
    <subcellularLocation>
        <location evidence="1">Secreted</location>
    </subcellularLocation>
</comment>
<evidence type="ECO:0000313" key="7">
    <source>
        <dbReference type="Proteomes" id="UP001608902"/>
    </source>
</evidence>
<dbReference type="InterPro" id="IPR004911">
    <property type="entry name" value="Interferon-induced_GILT"/>
</dbReference>
<keyword evidence="4" id="KW-0732">Signal</keyword>
<comment type="caution">
    <text evidence="6">The sequence shown here is derived from an EMBL/GenBank/DDBJ whole genome shotgun (WGS) entry which is preliminary data.</text>
</comment>
<sequence length="497" mass="58423">MKRSKPSRFGTELSCRYMEYILKSNLFVFVQVLSASATCSLPPDFWCDHVNVTNECAGEQYCGAFRRDMKGRPFKFELFFDPLSNDTQVFVTEKMYPNYVIYEKVADFGLHPLFKDVNARQVQRHFQKDDIASKFVACVQRYIHGKPLYEALFCLENNLINNRSSYESVDSCLQQLTVWNLPDARKCMHSTIPEQIKEKDEQFRRQLQIKGDLTVQQMAINGKYFPEFQAYQSMLKSKFNMWNQAVNRRIISRSHPRSARCPFPPDFWCDDRKITRECFDSTKCRKFESARRNKVIELKILYASKCHFSQEAIVDVFYEKIWKNPHLKSLVHMKFLPFGNARIGQNGIITCQHGPGECEGNKIHDCVQALASYSDTVEFIACYMRTVRETRNIQKSFDDCAKQRNWTPKFTKSIKECAKSDRSYELQQKTAHESGNIWPEPKHFVPWLVMNDYSITELQSYLPALDKYICRWYYGSNHDRKRCNLCDYAPSRCPQHS</sequence>
<evidence type="ECO:0000313" key="6">
    <source>
        <dbReference type="EMBL" id="MFH4974129.1"/>
    </source>
</evidence>
<organism evidence="6 7">
    <name type="scientific">Gnathostoma spinigerum</name>
    <dbReference type="NCBI Taxonomy" id="75299"/>
    <lineage>
        <taxon>Eukaryota</taxon>
        <taxon>Metazoa</taxon>
        <taxon>Ecdysozoa</taxon>
        <taxon>Nematoda</taxon>
        <taxon>Chromadorea</taxon>
        <taxon>Rhabditida</taxon>
        <taxon>Spirurina</taxon>
        <taxon>Gnathostomatomorpha</taxon>
        <taxon>Gnathostomatoidea</taxon>
        <taxon>Gnathostomatidae</taxon>
        <taxon>Gnathostoma</taxon>
    </lineage>
</organism>
<dbReference type="PANTHER" id="PTHR13234">
    <property type="entry name" value="GAMMA-INTERFERON INDUCIBLE LYSOSOMAL THIOL REDUCTASE GILT"/>
    <property type="match status" value="1"/>
</dbReference>
<reference evidence="6 7" key="1">
    <citation type="submission" date="2024-08" db="EMBL/GenBank/DDBJ databases">
        <title>Gnathostoma spinigerum genome.</title>
        <authorList>
            <person name="Gonzalez-Bertolin B."/>
            <person name="Monzon S."/>
            <person name="Zaballos A."/>
            <person name="Jimenez P."/>
            <person name="Dekumyoy P."/>
            <person name="Varona S."/>
            <person name="Cuesta I."/>
            <person name="Sumanam S."/>
            <person name="Adisakwattana P."/>
            <person name="Gasser R.B."/>
            <person name="Hernandez-Gonzalez A."/>
            <person name="Young N.D."/>
            <person name="Perteguer M.J."/>
        </authorList>
    </citation>
    <scope>NUCLEOTIDE SEQUENCE [LARGE SCALE GENOMIC DNA]</scope>
    <source>
        <strain evidence="6">AL3</strain>
        <tissue evidence="6">Liver</tissue>
    </source>
</reference>
<evidence type="ECO:0000256" key="1">
    <source>
        <dbReference type="ARBA" id="ARBA00004613"/>
    </source>
</evidence>